<evidence type="ECO:0000256" key="1">
    <source>
        <dbReference type="SAM" id="MobiDB-lite"/>
    </source>
</evidence>
<dbReference type="Proteomes" id="UP000054018">
    <property type="component" value="Unassembled WGS sequence"/>
</dbReference>
<evidence type="ECO:0000313" key="2">
    <source>
        <dbReference type="EMBL" id="KIK22894.1"/>
    </source>
</evidence>
<dbReference type="Gene3D" id="3.30.710.10">
    <property type="entry name" value="Potassium Channel Kv1.1, Chain A"/>
    <property type="match status" value="1"/>
</dbReference>
<sequence>MNLTDPAAQRTLSTTQMLSSSFKSCIGTPAWTDEFLRQSLLAEDIIDVHFHLFSRRSKSRVLHPRMLNTNTALLKSSGKYFKDLFSSDPAPSDAMIFNVRTTDVIFDGLELDEYGYGSDSDLEDEDDGTTVKGDTDASVSLTQSSVAMGSDFDDRASHSYLTNPSNYAGNYTFPVHRNGSDASGATSSWNYQNFQLDGMSSVSDRGFHIFVKDTAFQTWYSLMYYLYTDYITFSPLKSSGQREHGRYSRTAKPRPQCSAKSMYCLATKLGIDKLRDLAFDSIRDTVNESNLLQELASSFAGRYPDVLELELDLLAQKVASTPIVEGLPHLMRRIALKELSHGADIMIGLHTRILQKHYSPQPPTPMALASDERSGSLRAAPRLARPPQGPFSATERAAPAIPASAVEEVAEYYDSVLEVAPLSSSPVEGPSIAWDRYSPMATSVQSRVKKSYA</sequence>
<dbReference type="HOGENOM" id="CLU_043561_0_0_1"/>
<organism evidence="2 3">
    <name type="scientific">Pisolithus microcarpus 441</name>
    <dbReference type="NCBI Taxonomy" id="765257"/>
    <lineage>
        <taxon>Eukaryota</taxon>
        <taxon>Fungi</taxon>
        <taxon>Dikarya</taxon>
        <taxon>Basidiomycota</taxon>
        <taxon>Agaricomycotina</taxon>
        <taxon>Agaricomycetes</taxon>
        <taxon>Agaricomycetidae</taxon>
        <taxon>Boletales</taxon>
        <taxon>Sclerodermatineae</taxon>
        <taxon>Pisolithaceae</taxon>
        <taxon>Pisolithus</taxon>
    </lineage>
</organism>
<accession>A0A0C9ZA98</accession>
<dbReference type="OrthoDB" id="6359816at2759"/>
<gene>
    <name evidence="2" type="ORF">PISMIDRAFT_679755</name>
</gene>
<reference evidence="2 3" key="1">
    <citation type="submission" date="2014-04" db="EMBL/GenBank/DDBJ databases">
        <authorList>
            <consortium name="DOE Joint Genome Institute"/>
            <person name="Kuo A."/>
            <person name="Kohler A."/>
            <person name="Costa M.D."/>
            <person name="Nagy L.G."/>
            <person name="Floudas D."/>
            <person name="Copeland A."/>
            <person name="Barry K.W."/>
            <person name="Cichocki N."/>
            <person name="Veneault-Fourrey C."/>
            <person name="LaButti K."/>
            <person name="Lindquist E.A."/>
            <person name="Lipzen A."/>
            <person name="Lundell T."/>
            <person name="Morin E."/>
            <person name="Murat C."/>
            <person name="Sun H."/>
            <person name="Tunlid A."/>
            <person name="Henrissat B."/>
            <person name="Grigoriev I.V."/>
            <person name="Hibbett D.S."/>
            <person name="Martin F."/>
            <person name="Nordberg H.P."/>
            <person name="Cantor M.N."/>
            <person name="Hua S.X."/>
        </authorList>
    </citation>
    <scope>NUCLEOTIDE SEQUENCE [LARGE SCALE GENOMIC DNA]</scope>
    <source>
        <strain evidence="2 3">441</strain>
    </source>
</reference>
<protein>
    <recommendedName>
        <fullName evidence="4">BTB domain-containing protein</fullName>
    </recommendedName>
</protein>
<dbReference type="AlphaFoldDB" id="A0A0C9ZA98"/>
<reference evidence="3" key="2">
    <citation type="submission" date="2015-01" db="EMBL/GenBank/DDBJ databases">
        <title>Evolutionary Origins and Diversification of the Mycorrhizal Mutualists.</title>
        <authorList>
            <consortium name="DOE Joint Genome Institute"/>
            <consortium name="Mycorrhizal Genomics Consortium"/>
            <person name="Kohler A."/>
            <person name="Kuo A."/>
            <person name="Nagy L.G."/>
            <person name="Floudas D."/>
            <person name="Copeland A."/>
            <person name="Barry K.W."/>
            <person name="Cichocki N."/>
            <person name="Veneault-Fourrey C."/>
            <person name="LaButti K."/>
            <person name="Lindquist E.A."/>
            <person name="Lipzen A."/>
            <person name="Lundell T."/>
            <person name="Morin E."/>
            <person name="Murat C."/>
            <person name="Riley R."/>
            <person name="Ohm R."/>
            <person name="Sun H."/>
            <person name="Tunlid A."/>
            <person name="Henrissat B."/>
            <person name="Grigoriev I.V."/>
            <person name="Hibbett D.S."/>
            <person name="Martin F."/>
        </authorList>
    </citation>
    <scope>NUCLEOTIDE SEQUENCE [LARGE SCALE GENOMIC DNA]</scope>
    <source>
        <strain evidence="3">441</strain>
    </source>
</reference>
<dbReference type="EMBL" id="KN833733">
    <property type="protein sequence ID" value="KIK22894.1"/>
    <property type="molecule type" value="Genomic_DNA"/>
</dbReference>
<name>A0A0C9ZA98_9AGAM</name>
<dbReference type="InterPro" id="IPR011333">
    <property type="entry name" value="SKP1/BTB/POZ_sf"/>
</dbReference>
<evidence type="ECO:0000313" key="3">
    <source>
        <dbReference type="Proteomes" id="UP000054018"/>
    </source>
</evidence>
<keyword evidence="3" id="KW-1185">Reference proteome</keyword>
<evidence type="ECO:0008006" key="4">
    <source>
        <dbReference type="Google" id="ProtNLM"/>
    </source>
</evidence>
<dbReference type="STRING" id="765257.A0A0C9ZA98"/>
<proteinExistence type="predicted"/>
<feature type="region of interest" description="Disordered" evidence="1">
    <location>
        <begin position="360"/>
        <end position="399"/>
    </location>
</feature>